<gene>
    <name evidence="1" type="ORF">MLD38_017354</name>
</gene>
<evidence type="ECO:0000313" key="2">
    <source>
        <dbReference type="Proteomes" id="UP001057402"/>
    </source>
</evidence>
<name>A0ACB9QYK7_9MYRT</name>
<proteinExistence type="predicted"/>
<evidence type="ECO:0000313" key="1">
    <source>
        <dbReference type="EMBL" id="KAI4368842.1"/>
    </source>
</evidence>
<keyword evidence="2" id="KW-1185">Reference proteome</keyword>
<dbReference type="Proteomes" id="UP001057402">
    <property type="component" value="Chromosome 5"/>
</dbReference>
<organism evidence="1 2">
    <name type="scientific">Melastoma candidum</name>
    <dbReference type="NCBI Taxonomy" id="119954"/>
    <lineage>
        <taxon>Eukaryota</taxon>
        <taxon>Viridiplantae</taxon>
        <taxon>Streptophyta</taxon>
        <taxon>Embryophyta</taxon>
        <taxon>Tracheophyta</taxon>
        <taxon>Spermatophyta</taxon>
        <taxon>Magnoliopsida</taxon>
        <taxon>eudicotyledons</taxon>
        <taxon>Gunneridae</taxon>
        <taxon>Pentapetalae</taxon>
        <taxon>rosids</taxon>
        <taxon>malvids</taxon>
        <taxon>Myrtales</taxon>
        <taxon>Melastomataceae</taxon>
        <taxon>Melastomatoideae</taxon>
        <taxon>Melastomateae</taxon>
        <taxon>Melastoma</taxon>
    </lineage>
</organism>
<dbReference type="EMBL" id="CM042884">
    <property type="protein sequence ID" value="KAI4368842.1"/>
    <property type="molecule type" value="Genomic_DNA"/>
</dbReference>
<comment type="caution">
    <text evidence="1">The sequence shown here is derived from an EMBL/GenBank/DDBJ whole genome shotgun (WGS) entry which is preliminary data.</text>
</comment>
<reference evidence="2" key="1">
    <citation type="journal article" date="2023" name="Front. Plant Sci.">
        <title>Chromosomal-level genome assembly of Melastoma candidum provides insights into trichome evolution.</title>
        <authorList>
            <person name="Zhong Y."/>
            <person name="Wu W."/>
            <person name="Sun C."/>
            <person name="Zou P."/>
            <person name="Liu Y."/>
            <person name="Dai S."/>
            <person name="Zhou R."/>
        </authorList>
    </citation>
    <scope>NUCLEOTIDE SEQUENCE [LARGE SCALE GENOMIC DNA]</scope>
</reference>
<sequence>MVLSRRLEYGFNGYQVPTMPRAARSARRRSSVQKNLEDGKFCAFDLLATLAGNLLVGKSSSSSTSNSSTQKDDRDITNLNGKEGSPDNFDQPSPQQCEWSICDKEVVDSQFMPSKHDEVKFNPSEVELPVSAGDEPVELTEAADTKDRSERSGVDMFSCELENAESARASDVVGDSPSAFPKLDDEIREPVNVELCSSDRVIYSGGADVYSLKDHVGCDKRPLAQSISNNNSQVLPCDKDKFSHTFPVGNGLVVVSRDDDENSSGWTHPSSYKKPFRTVPYIGDRRIRKVLASQSCRAIPRCKDKLKRTGVSCQTSCQEDGGWYNQQKCLSERNFPFKKRKFYNVDCQSFSDKEANGNGKDSICSGQESFTSTAVPRSSLQDVNSHVKLRIESFKVPELFIEMPETATIGSLKRAVMEAVTTILGGGLHVSVLLHGKKVGDDSKTLQQTGISHDRALDALGFMLEPGPTLYTPPIGPGSSQFLLHCESLQPLMRYADDTAKVHPVGHDKLLEPRGAHSRKLAESDRGSSTSPMNILTKGRTESKAIVPISSTNAGALSAIPLNRKPKQSEIAQRRIRRPFSVAEVEALVQAVEKLGTGRWRDVKLRAFESAKHRTYVDLKDKWKTLVHTAKISPQQRRGEPVPQELLDRVLTAHAYWSQHQARQHLKQLL</sequence>
<protein>
    <submittedName>
        <fullName evidence="1">Uncharacterized protein</fullName>
    </submittedName>
</protein>
<accession>A0ACB9QYK7</accession>